<evidence type="ECO:0000256" key="4">
    <source>
        <dbReference type="ARBA" id="ARBA00022692"/>
    </source>
</evidence>
<dbReference type="PROSITE" id="PS50109">
    <property type="entry name" value="HIS_KIN"/>
    <property type="match status" value="1"/>
</dbReference>
<dbReference type="GO" id="GO:0005524">
    <property type="term" value="F:ATP binding"/>
    <property type="evidence" value="ECO:0007669"/>
    <property type="project" value="UniProtKB-KW"/>
</dbReference>
<feature type="compositionally biased region" description="Low complexity" evidence="9">
    <location>
        <begin position="1"/>
        <end position="13"/>
    </location>
</feature>
<keyword evidence="8" id="KW-0472">Membrane</keyword>
<keyword evidence="11" id="KW-0067">ATP-binding</keyword>
<evidence type="ECO:0000256" key="3">
    <source>
        <dbReference type="ARBA" id="ARBA00022679"/>
    </source>
</evidence>
<evidence type="ECO:0000256" key="2">
    <source>
        <dbReference type="ARBA" id="ARBA00022475"/>
    </source>
</evidence>
<keyword evidence="5" id="KW-0418">Kinase</keyword>
<feature type="compositionally biased region" description="Low complexity" evidence="9">
    <location>
        <begin position="20"/>
        <end position="47"/>
    </location>
</feature>
<dbReference type="RefSeq" id="WP_270683278.1">
    <property type="nucleotide sequence ID" value="NZ_JAQFWQ010000003.1"/>
</dbReference>
<name>A0ABT4TXE9_9ACTN</name>
<evidence type="ECO:0000259" key="10">
    <source>
        <dbReference type="PROSITE" id="PS50109"/>
    </source>
</evidence>
<evidence type="ECO:0000313" key="11">
    <source>
        <dbReference type="EMBL" id="MDA2809372.1"/>
    </source>
</evidence>
<dbReference type="CDD" id="cd16917">
    <property type="entry name" value="HATPase_UhpB-NarQ-NarX-like"/>
    <property type="match status" value="1"/>
</dbReference>
<dbReference type="PANTHER" id="PTHR24421:SF37">
    <property type="entry name" value="SENSOR HISTIDINE KINASE NARS"/>
    <property type="match status" value="1"/>
</dbReference>
<keyword evidence="6" id="KW-1133">Transmembrane helix</keyword>
<dbReference type="Pfam" id="PF02518">
    <property type="entry name" value="HATPase_c"/>
    <property type="match status" value="1"/>
</dbReference>
<keyword evidence="7" id="KW-0902">Two-component regulatory system</keyword>
<dbReference type="InterPro" id="IPR050482">
    <property type="entry name" value="Sensor_HK_TwoCompSys"/>
</dbReference>
<dbReference type="InterPro" id="IPR005467">
    <property type="entry name" value="His_kinase_dom"/>
</dbReference>
<accession>A0ABT4TXE9</accession>
<gene>
    <name evidence="11" type="ORF">O4J56_01870</name>
</gene>
<evidence type="ECO:0000256" key="5">
    <source>
        <dbReference type="ARBA" id="ARBA00022777"/>
    </source>
</evidence>
<keyword evidence="3" id="KW-0808">Transferase</keyword>
<reference evidence="11 12" key="1">
    <citation type="submission" date="2023-01" db="EMBL/GenBank/DDBJ databases">
        <title>Draft genome sequence of Nocardiopsis sp. RSe5-2 isolated from halophytes.</title>
        <authorList>
            <person name="Duangmal K."/>
            <person name="Chantavorakit T."/>
        </authorList>
    </citation>
    <scope>NUCLEOTIDE SEQUENCE [LARGE SCALE GENOMIC DNA]</scope>
    <source>
        <strain evidence="11 12">RSe5-2</strain>
    </source>
</reference>
<dbReference type="InterPro" id="IPR036890">
    <property type="entry name" value="HATPase_C_sf"/>
</dbReference>
<dbReference type="SMART" id="SM00387">
    <property type="entry name" value="HATPase_c"/>
    <property type="match status" value="1"/>
</dbReference>
<evidence type="ECO:0000256" key="1">
    <source>
        <dbReference type="ARBA" id="ARBA00004651"/>
    </source>
</evidence>
<protein>
    <submittedName>
        <fullName evidence="11">ATP-binding protein</fullName>
    </submittedName>
</protein>
<evidence type="ECO:0000313" key="12">
    <source>
        <dbReference type="Proteomes" id="UP001527866"/>
    </source>
</evidence>
<sequence>MHRATTVTAEPATARPPEPASAAPGPHRTPGAADGTPTAPGEAPAPAHMIGSLLSGSATKGEEAAPGGGGPEPPVGLHPGEADAVLRRFELALPLSPGTDDPAAPSRDDLIDYARRILAGAGSADARRPAQARVRGGAAAHAVALLQECALQQVLGQGTVGDTGPGLRRAVEVVRLIGDSVRRDAERPAAAERAPGRRKERTLARELHDELGSSLTTALRRIEVSERTADPRHISAARQAVCHALDHTRYLIKGLRLQTPFSSLDEALESFLARMAPDGVAVDVRFTGGEESAPLSLRRELFMVVRESLRNAFAHSGAGRVTVCVRTNPWWISASVADDGIGFDTGAAHSERCSYGLASMKERVEEMGGWLTVDSAPTMGTVVHVRLPVRTP</sequence>
<dbReference type="Gene3D" id="3.30.565.10">
    <property type="entry name" value="Histidine kinase-like ATPase, C-terminal domain"/>
    <property type="match status" value="1"/>
</dbReference>
<dbReference type="SUPFAM" id="SSF55874">
    <property type="entry name" value="ATPase domain of HSP90 chaperone/DNA topoisomerase II/histidine kinase"/>
    <property type="match status" value="1"/>
</dbReference>
<proteinExistence type="predicted"/>
<comment type="subcellular location">
    <subcellularLocation>
        <location evidence="1">Cell membrane</location>
        <topology evidence="1">Multi-pass membrane protein</topology>
    </subcellularLocation>
</comment>
<feature type="region of interest" description="Disordered" evidence="9">
    <location>
        <begin position="1"/>
        <end position="80"/>
    </location>
</feature>
<keyword evidence="12" id="KW-1185">Reference proteome</keyword>
<organism evidence="11 12">
    <name type="scientific">Nocardiopsis endophytica</name>
    <dbReference type="NCBI Taxonomy" id="3018445"/>
    <lineage>
        <taxon>Bacteria</taxon>
        <taxon>Bacillati</taxon>
        <taxon>Actinomycetota</taxon>
        <taxon>Actinomycetes</taxon>
        <taxon>Streptosporangiales</taxon>
        <taxon>Nocardiopsidaceae</taxon>
        <taxon>Nocardiopsis</taxon>
    </lineage>
</organism>
<evidence type="ECO:0000256" key="9">
    <source>
        <dbReference type="SAM" id="MobiDB-lite"/>
    </source>
</evidence>
<feature type="domain" description="Histidine kinase" evidence="10">
    <location>
        <begin position="202"/>
        <end position="391"/>
    </location>
</feature>
<dbReference type="PANTHER" id="PTHR24421">
    <property type="entry name" value="NITRATE/NITRITE SENSOR PROTEIN NARX-RELATED"/>
    <property type="match status" value="1"/>
</dbReference>
<keyword evidence="4" id="KW-0812">Transmembrane</keyword>
<evidence type="ECO:0000256" key="8">
    <source>
        <dbReference type="ARBA" id="ARBA00023136"/>
    </source>
</evidence>
<keyword evidence="11" id="KW-0547">Nucleotide-binding</keyword>
<dbReference type="InterPro" id="IPR011712">
    <property type="entry name" value="Sig_transdc_His_kin_sub3_dim/P"/>
</dbReference>
<comment type="caution">
    <text evidence="11">The sequence shown here is derived from an EMBL/GenBank/DDBJ whole genome shotgun (WGS) entry which is preliminary data.</text>
</comment>
<dbReference type="InterPro" id="IPR003594">
    <property type="entry name" value="HATPase_dom"/>
</dbReference>
<evidence type="ECO:0000256" key="7">
    <source>
        <dbReference type="ARBA" id="ARBA00023012"/>
    </source>
</evidence>
<keyword evidence="2" id="KW-1003">Cell membrane</keyword>
<dbReference type="Pfam" id="PF07730">
    <property type="entry name" value="HisKA_3"/>
    <property type="match status" value="1"/>
</dbReference>
<dbReference type="EMBL" id="JAQFWQ010000003">
    <property type="protein sequence ID" value="MDA2809372.1"/>
    <property type="molecule type" value="Genomic_DNA"/>
</dbReference>
<evidence type="ECO:0000256" key="6">
    <source>
        <dbReference type="ARBA" id="ARBA00022989"/>
    </source>
</evidence>
<dbReference type="Proteomes" id="UP001527866">
    <property type="component" value="Unassembled WGS sequence"/>
</dbReference>